<comment type="caution">
    <text evidence="2">The sequence shown here is derived from an EMBL/GenBank/DDBJ whole genome shotgun (WGS) entry which is preliminary data.</text>
</comment>
<reference evidence="2" key="2">
    <citation type="journal article" date="2021" name="Microbiome">
        <title>Successional dynamics and alternative stable states in a saline activated sludge microbial community over 9 years.</title>
        <authorList>
            <person name="Wang Y."/>
            <person name="Ye J."/>
            <person name="Ju F."/>
            <person name="Liu L."/>
            <person name="Boyd J.A."/>
            <person name="Deng Y."/>
            <person name="Parks D.H."/>
            <person name="Jiang X."/>
            <person name="Yin X."/>
            <person name="Woodcroft B.J."/>
            <person name="Tyson G.W."/>
            <person name="Hugenholtz P."/>
            <person name="Polz M.F."/>
            <person name="Zhang T."/>
        </authorList>
    </citation>
    <scope>NUCLEOTIDE SEQUENCE</scope>
    <source>
        <strain evidence="2">HKST-UBA09</strain>
    </source>
</reference>
<sequence>MHKRKDGKIIASLTEVKNKTGDIFALVDEFGEVTLTSYNKPKYRITKVDIMETLKIDEKDDEKPEEEKKSVIKKVAETFKPAKEEKVEEPEVVSPEPMEQPESTEETKTESDIDLKVWDRNSKDEKDFTKNLLRPIQ</sequence>
<protein>
    <submittedName>
        <fullName evidence="2">Uncharacterized protein</fullName>
    </submittedName>
</protein>
<dbReference type="EMBL" id="JAGQLF010000004">
    <property type="protein sequence ID" value="MCA9386498.1"/>
    <property type="molecule type" value="Genomic_DNA"/>
</dbReference>
<reference evidence="2" key="1">
    <citation type="submission" date="2020-04" db="EMBL/GenBank/DDBJ databases">
        <authorList>
            <person name="Zhang T."/>
        </authorList>
    </citation>
    <scope>NUCLEOTIDE SEQUENCE</scope>
    <source>
        <strain evidence="2">HKST-UBA09</strain>
    </source>
</reference>
<gene>
    <name evidence="2" type="ORF">KC669_00520</name>
</gene>
<organism evidence="2 3">
    <name type="scientific">Candidatus Dojkabacteria bacterium</name>
    <dbReference type="NCBI Taxonomy" id="2099670"/>
    <lineage>
        <taxon>Bacteria</taxon>
        <taxon>Candidatus Dojkabacteria</taxon>
    </lineage>
</organism>
<name>A0A955L9G9_9BACT</name>
<dbReference type="AlphaFoldDB" id="A0A955L9G9"/>
<dbReference type="Proteomes" id="UP000714915">
    <property type="component" value="Unassembled WGS sequence"/>
</dbReference>
<evidence type="ECO:0000256" key="1">
    <source>
        <dbReference type="SAM" id="MobiDB-lite"/>
    </source>
</evidence>
<proteinExistence type="predicted"/>
<feature type="region of interest" description="Disordered" evidence="1">
    <location>
        <begin position="79"/>
        <end position="116"/>
    </location>
</feature>
<evidence type="ECO:0000313" key="2">
    <source>
        <dbReference type="EMBL" id="MCA9386498.1"/>
    </source>
</evidence>
<feature type="compositionally biased region" description="Low complexity" evidence="1">
    <location>
        <begin position="92"/>
        <end position="101"/>
    </location>
</feature>
<accession>A0A955L9G9</accession>
<evidence type="ECO:0000313" key="3">
    <source>
        <dbReference type="Proteomes" id="UP000714915"/>
    </source>
</evidence>
<feature type="compositionally biased region" description="Basic and acidic residues" evidence="1">
    <location>
        <begin position="105"/>
        <end position="116"/>
    </location>
</feature>